<dbReference type="GO" id="GO:0030151">
    <property type="term" value="F:molybdenum ion binding"/>
    <property type="evidence" value="ECO:0007669"/>
    <property type="project" value="InterPro"/>
</dbReference>
<dbReference type="GO" id="GO:0030170">
    <property type="term" value="F:pyridoxal phosphate binding"/>
    <property type="evidence" value="ECO:0007669"/>
    <property type="project" value="InterPro"/>
</dbReference>
<comment type="caution">
    <text evidence="4">The sequence shown here is derived from an EMBL/GenBank/DDBJ whole genome shotgun (WGS) entry which is preliminary data.</text>
</comment>
<dbReference type="GO" id="GO:0003824">
    <property type="term" value="F:catalytic activity"/>
    <property type="evidence" value="ECO:0007669"/>
    <property type="project" value="InterPro"/>
</dbReference>
<dbReference type="GeneID" id="93163979"/>
<dbReference type="PANTHER" id="PTHR43764">
    <property type="entry name" value="MOLYBDENUM COFACTOR BIOSYNTHESIS"/>
    <property type="match status" value="1"/>
</dbReference>
<dbReference type="InterPro" id="IPR051920">
    <property type="entry name" value="MPT_Adenylyltrnsfr/MoaC-Rel"/>
</dbReference>
<evidence type="ECO:0000313" key="5">
    <source>
        <dbReference type="Proteomes" id="UP000037392"/>
    </source>
</evidence>
<comment type="pathway">
    <text evidence="1">Cofactor biosynthesis; molybdopterin biosynthesis.</text>
</comment>
<dbReference type="SMART" id="SM00852">
    <property type="entry name" value="MoCF_biosynth"/>
    <property type="match status" value="1"/>
</dbReference>
<sequence>MDDRIENRECFAAGQPAGGEEGLPTGVVKAICISDVRGIEKRAIEEGHFLVDFGIEGDAHGGNWHRQVSLLSYDKVKAFNERGANVGDGAFGENLVVEGLDFRSLPVGTRLYAGSAELVMTQIGKECHSHCAIYKRMGECIMPKEGVFAKVVKEGIIRPGDVMRMGLPAQDRPLTAAIITLSDKGARGERKDESGPAAKEMLEQAGYEVVETLLIPDEPALLKTQLIRLSDGRQLDLILTSGGTGFSLRDQTPEATLAIADRNAPGIAEAIRFKSLQITDRAMLSRGVSVIRGRTLIVNLPGSPKAVRESLGFIMDSLEHGIKILRGSASECARK</sequence>
<dbReference type="SUPFAM" id="SSF53218">
    <property type="entry name" value="Molybdenum cofactor biosynthesis proteins"/>
    <property type="match status" value="1"/>
</dbReference>
<proteinExistence type="predicted"/>
<dbReference type="RefSeq" id="WP_242849292.1">
    <property type="nucleotide sequence ID" value="NZ_KQ235882.1"/>
</dbReference>
<dbReference type="EMBL" id="ADLK01000032">
    <property type="protein sequence ID" value="KMW16191.1"/>
    <property type="molecule type" value="Genomic_DNA"/>
</dbReference>
<protein>
    <recommendedName>
        <fullName evidence="3">MOSC domain-containing protein</fullName>
    </recommendedName>
</protein>
<dbReference type="Proteomes" id="UP000037392">
    <property type="component" value="Unassembled WGS sequence"/>
</dbReference>
<evidence type="ECO:0000256" key="2">
    <source>
        <dbReference type="ARBA" id="ARBA00023150"/>
    </source>
</evidence>
<dbReference type="NCBIfam" id="TIGR00177">
    <property type="entry name" value="molyb_syn"/>
    <property type="match status" value="1"/>
</dbReference>
<dbReference type="Pfam" id="PF00994">
    <property type="entry name" value="MoCF_biosynth"/>
    <property type="match status" value="1"/>
</dbReference>
<dbReference type="SUPFAM" id="SSF50800">
    <property type="entry name" value="PK beta-barrel domain-like"/>
    <property type="match status" value="1"/>
</dbReference>
<dbReference type="Pfam" id="PF03473">
    <property type="entry name" value="MOSC"/>
    <property type="match status" value="1"/>
</dbReference>
<gene>
    <name evidence="4" type="ORF">HMPREF9470_04629</name>
</gene>
<evidence type="ECO:0000256" key="1">
    <source>
        <dbReference type="ARBA" id="ARBA00005046"/>
    </source>
</evidence>
<dbReference type="AlphaFoldDB" id="A0A0J9BVK0"/>
<dbReference type="InterPro" id="IPR036425">
    <property type="entry name" value="MoaB/Mog-like_dom_sf"/>
</dbReference>
<dbReference type="PROSITE" id="PS51340">
    <property type="entry name" value="MOSC"/>
    <property type="match status" value="1"/>
</dbReference>
<dbReference type="Gene3D" id="2.40.33.20">
    <property type="entry name" value="PK beta-barrel domain-like"/>
    <property type="match status" value="1"/>
</dbReference>
<evidence type="ECO:0000313" key="4">
    <source>
        <dbReference type="EMBL" id="KMW16191.1"/>
    </source>
</evidence>
<dbReference type="PATRIC" id="fig|742734.4.peg.4959"/>
<dbReference type="GO" id="GO:0006777">
    <property type="term" value="P:Mo-molybdopterin cofactor biosynthetic process"/>
    <property type="evidence" value="ECO:0007669"/>
    <property type="project" value="UniProtKB-KW"/>
</dbReference>
<name>A0A0J9BVK0_9FIRM</name>
<accession>A0A0J9BVK0</accession>
<dbReference type="InterPro" id="IPR005302">
    <property type="entry name" value="MoCF_Sase_C"/>
</dbReference>
<organism evidence="4 5">
    <name type="scientific">[Clostridium] citroniae WAL-19142</name>
    <dbReference type="NCBI Taxonomy" id="742734"/>
    <lineage>
        <taxon>Bacteria</taxon>
        <taxon>Bacillati</taxon>
        <taxon>Bacillota</taxon>
        <taxon>Clostridia</taxon>
        <taxon>Lachnospirales</taxon>
        <taxon>Lachnospiraceae</taxon>
        <taxon>Enterocloster</taxon>
    </lineage>
</organism>
<dbReference type="InterPro" id="IPR011037">
    <property type="entry name" value="Pyrv_Knase-like_insert_dom_sf"/>
</dbReference>
<keyword evidence="2" id="KW-0501">Molybdenum cofactor biosynthesis</keyword>
<feature type="domain" description="MOSC" evidence="3">
    <location>
        <begin position="41"/>
        <end position="166"/>
    </location>
</feature>
<dbReference type="PANTHER" id="PTHR43764:SF1">
    <property type="entry name" value="MOLYBDOPTERIN MOLYBDOTRANSFERASE"/>
    <property type="match status" value="1"/>
</dbReference>
<dbReference type="InterPro" id="IPR001453">
    <property type="entry name" value="MoaB/Mog_dom"/>
</dbReference>
<dbReference type="Gene3D" id="3.40.980.10">
    <property type="entry name" value="MoaB/Mog-like domain"/>
    <property type="match status" value="1"/>
</dbReference>
<evidence type="ECO:0000259" key="3">
    <source>
        <dbReference type="PROSITE" id="PS51340"/>
    </source>
</evidence>
<dbReference type="CDD" id="cd00886">
    <property type="entry name" value="MogA_MoaB"/>
    <property type="match status" value="1"/>
</dbReference>
<reference evidence="4 5" key="1">
    <citation type="submission" date="2011-04" db="EMBL/GenBank/DDBJ databases">
        <title>The Genome Sequence of Clostridium citroniae WAL-19142.</title>
        <authorList>
            <consortium name="The Broad Institute Genome Sequencing Platform"/>
            <person name="Earl A."/>
            <person name="Ward D."/>
            <person name="Feldgarden M."/>
            <person name="Gevers D."/>
            <person name="Warren Y.A."/>
            <person name="Tyrrell K.L."/>
            <person name="Citron D.M."/>
            <person name="Goldstein E.J."/>
            <person name="Daigneault M."/>
            <person name="Allen-Vercoe E."/>
            <person name="Young S.K."/>
            <person name="Zeng Q."/>
            <person name="Gargeya S."/>
            <person name="Fitzgerald M."/>
            <person name="Haas B."/>
            <person name="Abouelleil A."/>
            <person name="Alvarado L."/>
            <person name="Arachchi H.M."/>
            <person name="Berlin A."/>
            <person name="Brown A."/>
            <person name="Chapman S.B."/>
            <person name="Chen Z."/>
            <person name="Dunbar C."/>
            <person name="Freedman E."/>
            <person name="Gearin G."/>
            <person name="Gellesch M."/>
            <person name="Goldberg J."/>
            <person name="Griggs A."/>
            <person name="Gujja S."/>
            <person name="Heilman E.R."/>
            <person name="Heiman D."/>
            <person name="Howarth C."/>
            <person name="Larson L."/>
            <person name="Lui A."/>
            <person name="MacDonald P.J."/>
            <person name="Mehta T."/>
            <person name="Montmayeur A."/>
            <person name="Murphy C."/>
            <person name="Neiman D."/>
            <person name="Pearson M."/>
            <person name="Priest M."/>
            <person name="Roberts A."/>
            <person name="Saif S."/>
            <person name="Shea T."/>
            <person name="Shenoy N."/>
            <person name="Sisk P."/>
            <person name="Stolte C."/>
            <person name="Sykes S."/>
            <person name="White J."/>
            <person name="Yandava C."/>
            <person name="Wortman J."/>
            <person name="Nusbaum C."/>
            <person name="Birren B."/>
        </authorList>
    </citation>
    <scope>NUCLEOTIDE SEQUENCE [LARGE SCALE GENOMIC DNA]</scope>
    <source>
        <strain evidence="4 5">WAL-19142</strain>
    </source>
</reference>